<dbReference type="Proteomes" id="UP000507470">
    <property type="component" value="Unassembled WGS sequence"/>
</dbReference>
<dbReference type="AlphaFoldDB" id="A0A6J8CNR0"/>
<gene>
    <name evidence="2" type="ORF">MCOR_31911</name>
</gene>
<proteinExistence type="predicted"/>
<name>A0A6J8CNR0_MYTCO</name>
<sequence length="237" mass="26684">MPAYQCVVVEFLDEESEENRPGDGDRRRTPSPYLRRTPSTSARRTPSPHPRRTPSTSARRTLSPLIRRTPTPPTYNPLHSNGKESEIEEALSDFLRHAPHQAGLTGKSKGQVHRLVMIIQALDKAQELLRDLQESKNLNIDQDLVKKIDDHLKSPGLITSCLISTVSTTKSISLNTYFLNHKKYLAGYTIEEHLKPVSSLNNNLVKKILLWNGTCVKCQDVARGSRFSADVILKSHE</sequence>
<dbReference type="EMBL" id="CACVKT020005685">
    <property type="protein sequence ID" value="CAC5397481.1"/>
    <property type="molecule type" value="Genomic_DNA"/>
</dbReference>
<dbReference type="OrthoDB" id="10637728at2759"/>
<feature type="compositionally biased region" description="Basic and acidic residues" evidence="1">
    <location>
        <begin position="18"/>
        <end position="28"/>
    </location>
</feature>
<organism evidence="2 3">
    <name type="scientific">Mytilus coruscus</name>
    <name type="common">Sea mussel</name>
    <dbReference type="NCBI Taxonomy" id="42192"/>
    <lineage>
        <taxon>Eukaryota</taxon>
        <taxon>Metazoa</taxon>
        <taxon>Spiralia</taxon>
        <taxon>Lophotrochozoa</taxon>
        <taxon>Mollusca</taxon>
        <taxon>Bivalvia</taxon>
        <taxon>Autobranchia</taxon>
        <taxon>Pteriomorphia</taxon>
        <taxon>Mytilida</taxon>
        <taxon>Mytiloidea</taxon>
        <taxon>Mytilidae</taxon>
        <taxon>Mytilinae</taxon>
        <taxon>Mytilus</taxon>
    </lineage>
</organism>
<accession>A0A6J8CNR0</accession>
<evidence type="ECO:0000313" key="3">
    <source>
        <dbReference type="Proteomes" id="UP000507470"/>
    </source>
</evidence>
<evidence type="ECO:0000256" key="1">
    <source>
        <dbReference type="SAM" id="MobiDB-lite"/>
    </source>
</evidence>
<feature type="compositionally biased region" description="Low complexity" evidence="1">
    <location>
        <begin position="53"/>
        <end position="64"/>
    </location>
</feature>
<protein>
    <submittedName>
        <fullName evidence="2">Uncharacterized protein</fullName>
    </submittedName>
</protein>
<feature type="region of interest" description="Disordered" evidence="1">
    <location>
        <begin position="12"/>
        <end position="81"/>
    </location>
</feature>
<reference evidence="2 3" key="1">
    <citation type="submission" date="2020-06" db="EMBL/GenBank/DDBJ databases">
        <authorList>
            <person name="Li R."/>
            <person name="Bekaert M."/>
        </authorList>
    </citation>
    <scope>NUCLEOTIDE SEQUENCE [LARGE SCALE GENOMIC DNA]</scope>
    <source>
        <strain evidence="3">wild</strain>
    </source>
</reference>
<feature type="compositionally biased region" description="Low complexity" evidence="1">
    <location>
        <begin position="34"/>
        <end position="45"/>
    </location>
</feature>
<evidence type="ECO:0000313" key="2">
    <source>
        <dbReference type="EMBL" id="CAC5397481.1"/>
    </source>
</evidence>
<keyword evidence="3" id="KW-1185">Reference proteome</keyword>